<evidence type="ECO:0000256" key="3">
    <source>
        <dbReference type="ARBA" id="ARBA00022801"/>
    </source>
</evidence>
<evidence type="ECO:0000313" key="8">
    <source>
        <dbReference type="Proteomes" id="UP000294498"/>
    </source>
</evidence>
<sequence>MNKNNGLLVPDIKVRFHPKVRMVDLHKIGDAKSAYALFKEKWNMDTIALREEFRVMYINQASRVLGIDLLAIGGINSAHLDTRIMWATALKKAATAIIVAHNHPSGNLEPSMNDRLSTRTIKEGGDILGIKLLDHLILAEDGFISFAEQGLL</sequence>
<protein>
    <submittedName>
        <fullName evidence="7">DNA repair protein RadC</fullName>
    </submittedName>
</protein>
<dbReference type="AlphaFoldDB" id="A0A4R8DHE5"/>
<keyword evidence="1" id="KW-0645">Protease</keyword>
<dbReference type="CDD" id="cd08071">
    <property type="entry name" value="MPN_DUF2466"/>
    <property type="match status" value="1"/>
</dbReference>
<dbReference type="Proteomes" id="UP000294498">
    <property type="component" value="Unassembled WGS sequence"/>
</dbReference>
<evidence type="ECO:0000256" key="2">
    <source>
        <dbReference type="ARBA" id="ARBA00022723"/>
    </source>
</evidence>
<dbReference type="RefSeq" id="WP_133998832.1">
    <property type="nucleotide sequence ID" value="NZ_SODV01000002.1"/>
</dbReference>
<dbReference type="PROSITE" id="PS50249">
    <property type="entry name" value="MPN"/>
    <property type="match status" value="1"/>
</dbReference>
<keyword evidence="3" id="KW-0378">Hydrolase</keyword>
<name>A0A4R8DHE5_9BACT</name>
<dbReference type="GO" id="GO:0006508">
    <property type="term" value="P:proteolysis"/>
    <property type="evidence" value="ECO:0007669"/>
    <property type="project" value="UniProtKB-KW"/>
</dbReference>
<proteinExistence type="predicted"/>
<reference evidence="7 8" key="1">
    <citation type="submission" date="2019-03" db="EMBL/GenBank/DDBJ databases">
        <title>Genomic Encyclopedia of Type Strains, Phase IV (KMG-IV): sequencing the most valuable type-strain genomes for metagenomic binning, comparative biology and taxonomic classification.</title>
        <authorList>
            <person name="Goeker M."/>
        </authorList>
    </citation>
    <scope>NUCLEOTIDE SEQUENCE [LARGE SCALE GENOMIC DNA]</scope>
    <source>
        <strain evidence="7 8">DSM 100059</strain>
    </source>
</reference>
<dbReference type="PANTHER" id="PTHR30471">
    <property type="entry name" value="DNA REPAIR PROTEIN RADC"/>
    <property type="match status" value="1"/>
</dbReference>
<dbReference type="OrthoDB" id="9804482at2"/>
<dbReference type="PROSITE" id="PS01302">
    <property type="entry name" value="UPF0758"/>
    <property type="match status" value="1"/>
</dbReference>
<accession>A0A4R8DHE5</accession>
<keyword evidence="2" id="KW-0479">Metal-binding</keyword>
<evidence type="ECO:0000313" key="7">
    <source>
        <dbReference type="EMBL" id="TDW97139.1"/>
    </source>
</evidence>
<dbReference type="InterPro" id="IPR037518">
    <property type="entry name" value="MPN"/>
</dbReference>
<dbReference type="Pfam" id="PF04002">
    <property type="entry name" value="RadC"/>
    <property type="match status" value="1"/>
</dbReference>
<dbReference type="InterPro" id="IPR020891">
    <property type="entry name" value="UPF0758_CS"/>
</dbReference>
<dbReference type="GO" id="GO:0008237">
    <property type="term" value="F:metallopeptidase activity"/>
    <property type="evidence" value="ECO:0007669"/>
    <property type="project" value="UniProtKB-KW"/>
</dbReference>
<feature type="domain" description="MPN" evidence="6">
    <location>
        <begin position="27"/>
        <end position="152"/>
    </location>
</feature>
<keyword evidence="8" id="KW-1185">Reference proteome</keyword>
<gene>
    <name evidence="7" type="ORF">EDB95_4980</name>
</gene>
<dbReference type="EMBL" id="SODV01000002">
    <property type="protein sequence ID" value="TDW97139.1"/>
    <property type="molecule type" value="Genomic_DNA"/>
</dbReference>
<comment type="caution">
    <text evidence="7">The sequence shown here is derived from an EMBL/GenBank/DDBJ whole genome shotgun (WGS) entry which is preliminary data.</text>
</comment>
<organism evidence="7 8">
    <name type="scientific">Dinghuibacter silviterrae</name>
    <dbReference type="NCBI Taxonomy" id="1539049"/>
    <lineage>
        <taxon>Bacteria</taxon>
        <taxon>Pseudomonadati</taxon>
        <taxon>Bacteroidota</taxon>
        <taxon>Chitinophagia</taxon>
        <taxon>Chitinophagales</taxon>
        <taxon>Chitinophagaceae</taxon>
        <taxon>Dinghuibacter</taxon>
    </lineage>
</organism>
<keyword evidence="4" id="KW-0862">Zinc</keyword>
<dbReference type="Gene3D" id="3.40.140.10">
    <property type="entry name" value="Cytidine Deaminase, domain 2"/>
    <property type="match status" value="1"/>
</dbReference>
<keyword evidence="5" id="KW-0482">Metalloprotease</keyword>
<dbReference type="GO" id="GO:0046872">
    <property type="term" value="F:metal ion binding"/>
    <property type="evidence" value="ECO:0007669"/>
    <property type="project" value="UniProtKB-KW"/>
</dbReference>
<dbReference type="InterPro" id="IPR001405">
    <property type="entry name" value="UPF0758"/>
</dbReference>
<evidence type="ECO:0000256" key="5">
    <source>
        <dbReference type="ARBA" id="ARBA00023049"/>
    </source>
</evidence>
<evidence type="ECO:0000256" key="4">
    <source>
        <dbReference type="ARBA" id="ARBA00022833"/>
    </source>
</evidence>
<evidence type="ECO:0000259" key="6">
    <source>
        <dbReference type="PROSITE" id="PS50249"/>
    </source>
</evidence>
<dbReference type="PANTHER" id="PTHR30471:SF3">
    <property type="entry name" value="UPF0758 PROTEIN YEES-RELATED"/>
    <property type="match status" value="1"/>
</dbReference>
<dbReference type="InterPro" id="IPR025657">
    <property type="entry name" value="RadC_JAB"/>
</dbReference>
<evidence type="ECO:0000256" key="1">
    <source>
        <dbReference type="ARBA" id="ARBA00022670"/>
    </source>
</evidence>